<evidence type="ECO:0000313" key="2">
    <source>
        <dbReference type="Proteomes" id="UP000799421"/>
    </source>
</evidence>
<dbReference type="Proteomes" id="UP000799421">
    <property type="component" value="Unassembled WGS sequence"/>
</dbReference>
<dbReference type="AlphaFoldDB" id="A0A6A7BXH5"/>
<evidence type="ECO:0000313" key="1">
    <source>
        <dbReference type="EMBL" id="KAF2859208.1"/>
    </source>
</evidence>
<dbReference type="EMBL" id="MU005996">
    <property type="protein sequence ID" value="KAF2859208.1"/>
    <property type="molecule type" value="Genomic_DNA"/>
</dbReference>
<protein>
    <submittedName>
        <fullName evidence="1">Uncharacterized protein</fullName>
    </submittedName>
</protein>
<accession>A0A6A7BXH5</accession>
<name>A0A6A7BXH5_9PEZI</name>
<proteinExistence type="predicted"/>
<gene>
    <name evidence="1" type="ORF">K470DRAFT_107390</name>
</gene>
<keyword evidence="2" id="KW-1185">Reference proteome</keyword>
<organism evidence="1 2">
    <name type="scientific">Piedraia hortae CBS 480.64</name>
    <dbReference type="NCBI Taxonomy" id="1314780"/>
    <lineage>
        <taxon>Eukaryota</taxon>
        <taxon>Fungi</taxon>
        <taxon>Dikarya</taxon>
        <taxon>Ascomycota</taxon>
        <taxon>Pezizomycotina</taxon>
        <taxon>Dothideomycetes</taxon>
        <taxon>Dothideomycetidae</taxon>
        <taxon>Capnodiales</taxon>
        <taxon>Piedraiaceae</taxon>
        <taxon>Piedraia</taxon>
    </lineage>
</organism>
<sequence length="123" mass="13693">MSIPDFWPGKALPPPSPMALSWPMDRKFLGVVLSLRFDSPVGPHRAVTSGVFSTVLHAEVQRVALGLKSLYQLVESSIRHTTCLLIFQLRSGSMNYIFQKLPLESVHGQTSVRCRSTCAPAWR</sequence>
<reference evidence="1" key="1">
    <citation type="journal article" date="2020" name="Stud. Mycol.">
        <title>101 Dothideomycetes genomes: a test case for predicting lifestyles and emergence of pathogens.</title>
        <authorList>
            <person name="Haridas S."/>
            <person name="Albert R."/>
            <person name="Binder M."/>
            <person name="Bloem J."/>
            <person name="Labutti K."/>
            <person name="Salamov A."/>
            <person name="Andreopoulos B."/>
            <person name="Baker S."/>
            <person name="Barry K."/>
            <person name="Bills G."/>
            <person name="Bluhm B."/>
            <person name="Cannon C."/>
            <person name="Castanera R."/>
            <person name="Culley D."/>
            <person name="Daum C."/>
            <person name="Ezra D."/>
            <person name="Gonzalez J."/>
            <person name="Henrissat B."/>
            <person name="Kuo A."/>
            <person name="Liang C."/>
            <person name="Lipzen A."/>
            <person name="Lutzoni F."/>
            <person name="Magnuson J."/>
            <person name="Mondo S."/>
            <person name="Nolan M."/>
            <person name="Ohm R."/>
            <person name="Pangilinan J."/>
            <person name="Park H.-J."/>
            <person name="Ramirez L."/>
            <person name="Alfaro M."/>
            <person name="Sun H."/>
            <person name="Tritt A."/>
            <person name="Yoshinaga Y."/>
            <person name="Zwiers L.-H."/>
            <person name="Turgeon B."/>
            <person name="Goodwin S."/>
            <person name="Spatafora J."/>
            <person name="Crous P."/>
            <person name="Grigoriev I."/>
        </authorList>
    </citation>
    <scope>NUCLEOTIDE SEQUENCE</scope>
    <source>
        <strain evidence="1">CBS 480.64</strain>
    </source>
</reference>